<name>A0A498IGS6_MALDO</name>
<protein>
    <submittedName>
        <fullName evidence="2">Uncharacterized protein</fullName>
    </submittedName>
</protein>
<dbReference type="AlphaFoldDB" id="A0A498IGS6"/>
<evidence type="ECO:0000256" key="1">
    <source>
        <dbReference type="SAM" id="SignalP"/>
    </source>
</evidence>
<accession>A0A498IGS6</accession>
<gene>
    <name evidence="2" type="ORF">DVH24_005239</name>
</gene>
<organism evidence="2 3">
    <name type="scientific">Malus domestica</name>
    <name type="common">Apple</name>
    <name type="synonym">Pyrus malus</name>
    <dbReference type="NCBI Taxonomy" id="3750"/>
    <lineage>
        <taxon>Eukaryota</taxon>
        <taxon>Viridiplantae</taxon>
        <taxon>Streptophyta</taxon>
        <taxon>Embryophyta</taxon>
        <taxon>Tracheophyta</taxon>
        <taxon>Spermatophyta</taxon>
        <taxon>Magnoliopsida</taxon>
        <taxon>eudicotyledons</taxon>
        <taxon>Gunneridae</taxon>
        <taxon>Pentapetalae</taxon>
        <taxon>rosids</taxon>
        <taxon>fabids</taxon>
        <taxon>Rosales</taxon>
        <taxon>Rosaceae</taxon>
        <taxon>Amygdaloideae</taxon>
        <taxon>Maleae</taxon>
        <taxon>Malus</taxon>
    </lineage>
</organism>
<sequence>MKMKMRWRLVLLLLLDGLAVQLLGKGRELLMIMIFLWHYDLLVAFKEMLSESMDKLVDPKPEIASELSKIDLSIKDQIKTLNIFFEKPQNERTFLSLDGAMKKAFVLMLLGQSNRN</sequence>
<evidence type="ECO:0000313" key="3">
    <source>
        <dbReference type="Proteomes" id="UP000290289"/>
    </source>
</evidence>
<dbReference type="EMBL" id="RDQH01000338">
    <property type="protein sequence ID" value="RXH81325.1"/>
    <property type="molecule type" value="Genomic_DNA"/>
</dbReference>
<feature type="signal peptide" evidence="1">
    <location>
        <begin position="1"/>
        <end position="19"/>
    </location>
</feature>
<keyword evidence="1" id="KW-0732">Signal</keyword>
<reference evidence="2 3" key="1">
    <citation type="submission" date="2018-10" db="EMBL/GenBank/DDBJ databases">
        <title>A high-quality apple genome assembly.</title>
        <authorList>
            <person name="Hu J."/>
        </authorList>
    </citation>
    <scope>NUCLEOTIDE SEQUENCE [LARGE SCALE GENOMIC DNA]</scope>
    <source>
        <strain evidence="3">cv. HFTH1</strain>
        <tissue evidence="2">Young leaf</tissue>
    </source>
</reference>
<keyword evidence="3" id="KW-1185">Reference proteome</keyword>
<comment type="caution">
    <text evidence="2">The sequence shown here is derived from an EMBL/GenBank/DDBJ whole genome shotgun (WGS) entry which is preliminary data.</text>
</comment>
<evidence type="ECO:0000313" key="2">
    <source>
        <dbReference type="EMBL" id="RXH81325.1"/>
    </source>
</evidence>
<feature type="chain" id="PRO_5019729083" evidence="1">
    <location>
        <begin position="20"/>
        <end position="116"/>
    </location>
</feature>
<dbReference type="Proteomes" id="UP000290289">
    <property type="component" value="Chromosome 12"/>
</dbReference>
<proteinExistence type="predicted"/>